<name>H6WNZ4_9BACT</name>
<feature type="region of interest" description="Disordered" evidence="1">
    <location>
        <begin position="392"/>
        <end position="426"/>
    </location>
</feature>
<proteinExistence type="predicted"/>
<dbReference type="AlphaFoldDB" id="H6WNZ4"/>
<feature type="compositionally biased region" description="Pro residues" evidence="1">
    <location>
        <begin position="398"/>
        <end position="423"/>
    </location>
</feature>
<dbReference type="EMBL" id="JQ269600">
    <property type="protein sequence ID" value="AFA54925.1"/>
    <property type="molecule type" value="Genomic_DNA"/>
</dbReference>
<protein>
    <submittedName>
        <fullName evidence="2">Uncharacterized protein</fullName>
    </submittedName>
</protein>
<accession>H6WNZ4</accession>
<evidence type="ECO:0000256" key="1">
    <source>
        <dbReference type="SAM" id="MobiDB-lite"/>
    </source>
</evidence>
<reference evidence="2" key="1">
    <citation type="journal article" date="2012" name="ISME J.">
        <title>Functional metagenomics reveals novel salt tolerance loci from the human gut microbiome.</title>
        <authorList>
            <person name="Culligan E.P."/>
            <person name="Sleator R.D."/>
            <person name="Marchesi J.R."/>
            <person name="Hill C."/>
        </authorList>
    </citation>
    <scope>NUCLEOTIDE SEQUENCE</scope>
</reference>
<organism evidence="2">
    <name type="scientific">uncultured Akkermansia sp. SMG25</name>
    <dbReference type="NCBI Taxonomy" id="1131822"/>
    <lineage>
        <taxon>Bacteria</taxon>
        <taxon>Pseudomonadati</taxon>
        <taxon>Verrucomicrobiota</taxon>
        <taxon>Verrucomicrobiia</taxon>
        <taxon>Verrucomicrobiales</taxon>
        <taxon>Akkermansiaceae</taxon>
        <taxon>Akkermansia</taxon>
        <taxon>environmental samples</taxon>
    </lineage>
</organism>
<evidence type="ECO:0000313" key="2">
    <source>
        <dbReference type="EMBL" id="AFA54925.1"/>
    </source>
</evidence>
<feature type="region of interest" description="Disordered" evidence="1">
    <location>
        <begin position="459"/>
        <end position="514"/>
    </location>
</feature>
<sequence length="514" mass="56910">MGMMSAFNRLLKAAGIEKRAGEISQDQILPASDTSAMADRKARMRNSGRYPNAKILLAPKVGEIDNKAYAQSPYANPLNFDKINQTRASKGNMLRIPERTHLLDNTYDIRGATAHGGSVKFAPILQSDEAAVINAKNLYVPEKFNDPYFTRANGYDKDFSASRASGLSHELNHANNWLTTQERESIRKYQAANPGFSNDVYNYKPSEGVQAISSLKRAEAERAEKQGLPPYEINTPGQLEGALGRLVSVDPYTPASADLNGEEKRLRNQMRSSIEDYNRRNNLQVNYTRAQHPMLYTHKPMVKVEQEERRKAKINPIQMDDYGKGLPAENMRPVQFGMEEKRIGLSNPVLPTVSTPYAPGTWAGHPVVRNIARTYGNVVPDIVKTNRNTKPIAQQPAQTPPAQPQPPVQAQPQAPQPPVPPAPALAKQARVASTLNSSYDRLMNKGRMTKIAAILQKATDGLKSSDRPAGKRVQPPRVMSTPTSAELIQQKRENEGDMQAKQTSRKAMSAAFPH</sequence>